<proteinExistence type="predicted"/>
<dbReference type="RefSeq" id="WP_085792302.1">
    <property type="nucleotide sequence ID" value="NZ_FWFK01000004.1"/>
</dbReference>
<dbReference type="SUPFAM" id="SSF53756">
    <property type="entry name" value="UDP-Glycosyltransferase/glycogen phosphorylase"/>
    <property type="match status" value="1"/>
</dbReference>
<dbReference type="OrthoDB" id="9801609at2"/>
<gene>
    <name evidence="2" type="ORF">ROJ8625_02629</name>
</gene>
<dbReference type="InterPro" id="IPR001296">
    <property type="entry name" value="Glyco_trans_1"/>
</dbReference>
<dbReference type="AlphaFoldDB" id="A0A1X6ZIM4"/>
<evidence type="ECO:0000313" key="2">
    <source>
        <dbReference type="EMBL" id="SLN52254.1"/>
    </source>
</evidence>
<dbReference type="Proteomes" id="UP000193570">
    <property type="component" value="Unassembled WGS sequence"/>
</dbReference>
<evidence type="ECO:0000259" key="1">
    <source>
        <dbReference type="Pfam" id="PF00534"/>
    </source>
</evidence>
<feature type="domain" description="Glycosyl transferase family 1" evidence="1">
    <location>
        <begin position="223"/>
        <end position="296"/>
    </location>
</feature>
<dbReference type="Gene3D" id="3.40.50.2000">
    <property type="entry name" value="Glycogen Phosphorylase B"/>
    <property type="match status" value="1"/>
</dbReference>
<organism evidence="2 3">
    <name type="scientific">Roseivivax jejudonensis</name>
    <dbReference type="NCBI Taxonomy" id="1529041"/>
    <lineage>
        <taxon>Bacteria</taxon>
        <taxon>Pseudomonadati</taxon>
        <taxon>Pseudomonadota</taxon>
        <taxon>Alphaproteobacteria</taxon>
        <taxon>Rhodobacterales</taxon>
        <taxon>Roseobacteraceae</taxon>
        <taxon>Roseivivax</taxon>
    </lineage>
</organism>
<protein>
    <submittedName>
        <fullName evidence="2">Glycosyl transferases group 1</fullName>
    </submittedName>
</protein>
<sequence length="349" mass="38120">MGDPRTYYFVLPEVAHPVGGVNVAMQIVDTLCKAGFDARALYGSPRYHYRFLDSAAPVCHDPRLRKQVLPGGSRRSRLKTIWRDPAWRGVRSSVATVRGSDVIVVPEYRYPEFAALYPDNPIIVAAQDVHGFAEGFLRDADRVLDRSVAVLTTSEASASAVAAVTDRPQLQLRLQVGRTGLGFEAKKSRRVAYMPRKRGLEAAFAVAALRERAALDGYEFTAIERMSEAEMIAVLRDSRIFLAFSQREGFGLPPAEAMIAGCIVVGYTGVGGREYFTDATGVPVPDSDVVGLVEATTAVAAEYDHDPVRLDALRRAASDTITACYSEDAFQRSVLAAWDAIEAELGNRD</sequence>
<keyword evidence="3" id="KW-1185">Reference proteome</keyword>
<evidence type="ECO:0000313" key="3">
    <source>
        <dbReference type="Proteomes" id="UP000193570"/>
    </source>
</evidence>
<reference evidence="2 3" key="1">
    <citation type="submission" date="2017-03" db="EMBL/GenBank/DDBJ databases">
        <authorList>
            <person name="Afonso C.L."/>
            <person name="Miller P.J."/>
            <person name="Scott M.A."/>
            <person name="Spackman E."/>
            <person name="Goraichik I."/>
            <person name="Dimitrov K.M."/>
            <person name="Suarez D.L."/>
            <person name="Swayne D.E."/>
        </authorList>
    </citation>
    <scope>NUCLEOTIDE SEQUENCE [LARGE SCALE GENOMIC DNA]</scope>
    <source>
        <strain evidence="2 3">CECT 8625</strain>
    </source>
</reference>
<dbReference type="GO" id="GO:0016757">
    <property type="term" value="F:glycosyltransferase activity"/>
    <property type="evidence" value="ECO:0007669"/>
    <property type="project" value="InterPro"/>
</dbReference>
<keyword evidence="2" id="KW-0808">Transferase</keyword>
<name>A0A1X6ZIM4_9RHOB</name>
<dbReference type="EMBL" id="FWFK01000004">
    <property type="protein sequence ID" value="SLN52254.1"/>
    <property type="molecule type" value="Genomic_DNA"/>
</dbReference>
<accession>A0A1X6ZIM4</accession>
<dbReference type="Pfam" id="PF00534">
    <property type="entry name" value="Glycos_transf_1"/>
    <property type="match status" value="1"/>
</dbReference>